<reference evidence="4" key="1">
    <citation type="submission" date="2016-11" db="EMBL/GenBank/DDBJ databases">
        <authorList>
            <person name="Varghese N."/>
            <person name="Submissions S."/>
        </authorList>
    </citation>
    <scope>NUCLEOTIDE SEQUENCE [LARGE SCALE GENOMIC DNA]</scope>
    <source>
        <strain evidence="4">DSM 27370</strain>
    </source>
</reference>
<name>A0A1M4YF29_9BACT</name>
<evidence type="ECO:0000256" key="1">
    <source>
        <dbReference type="SAM" id="SignalP"/>
    </source>
</evidence>
<dbReference type="EMBL" id="FQUC01000003">
    <property type="protein sequence ID" value="SHF04092.1"/>
    <property type="molecule type" value="Genomic_DNA"/>
</dbReference>
<accession>A0A1M4YF29</accession>
<evidence type="ECO:0000313" key="4">
    <source>
        <dbReference type="Proteomes" id="UP000184480"/>
    </source>
</evidence>
<keyword evidence="4" id="KW-1185">Reference proteome</keyword>
<organism evidence="3 4">
    <name type="scientific">Dysgonomonas macrotermitis</name>
    <dbReference type="NCBI Taxonomy" id="1346286"/>
    <lineage>
        <taxon>Bacteria</taxon>
        <taxon>Pseudomonadati</taxon>
        <taxon>Bacteroidota</taxon>
        <taxon>Bacteroidia</taxon>
        <taxon>Bacteroidales</taxon>
        <taxon>Dysgonomonadaceae</taxon>
        <taxon>Dysgonomonas</taxon>
    </lineage>
</organism>
<proteinExistence type="predicted"/>
<feature type="chain" id="PRO_5009908449" evidence="1">
    <location>
        <begin position="19"/>
        <end position="140"/>
    </location>
</feature>
<evidence type="ECO:0000313" key="3">
    <source>
        <dbReference type="EMBL" id="SHF04092.1"/>
    </source>
</evidence>
<evidence type="ECO:0000259" key="2">
    <source>
        <dbReference type="Pfam" id="PF18962"/>
    </source>
</evidence>
<dbReference type="InterPro" id="IPR026444">
    <property type="entry name" value="Secre_tail"/>
</dbReference>
<dbReference type="Pfam" id="PF18962">
    <property type="entry name" value="Por_Secre_tail"/>
    <property type="match status" value="1"/>
</dbReference>
<gene>
    <name evidence="3" type="ORF">SAMN05444362_103147</name>
</gene>
<feature type="domain" description="Secretion system C-terminal sorting" evidence="2">
    <location>
        <begin position="65"/>
        <end position="132"/>
    </location>
</feature>
<keyword evidence="1" id="KW-0732">Signal</keyword>
<sequence length="140" mass="15889">MKLHIFILCLLISAYTHIQSQTSYSYDKSGNCNGRKTISLRSSIKPGSDKIVEIFTDDIFSNIKIYPNPTKGLLKIGIEDYNFTSSIDIAIYDLKGTLLIKDKISSSTIDLDLRSYSNGIYILVLKKEEQISEWKILKTN</sequence>
<dbReference type="AlphaFoldDB" id="A0A1M4YF29"/>
<protein>
    <submittedName>
        <fullName evidence="3">Por secretion system C-terminal sorting domain-containing protein</fullName>
    </submittedName>
</protein>
<dbReference type="RefSeq" id="WP_062177460.1">
    <property type="nucleotide sequence ID" value="NZ_BBXL01000003.1"/>
</dbReference>
<dbReference type="OrthoDB" id="1076849at2"/>
<dbReference type="NCBIfam" id="TIGR04183">
    <property type="entry name" value="Por_Secre_tail"/>
    <property type="match status" value="1"/>
</dbReference>
<dbReference type="STRING" id="1346286.SAMN05444362_103147"/>
<dbReference type="Proteomes" id="UP000184480">
    <property type="component" value="Unassembled WGS sequence"/>
</dbReference>
<feature type="signal peptide" evidence="1">
    <location>
        <begin position="1"/>
        <end position="18"/>
    </location>
</feature>